<evidence type="ECO:0000313" key="2">
    <source>
        <dbReference type="EMBL" id="EEY65315.1"/>
    </source>
</evidence>
<proteinExistence type="predicted"/>
<dbReference type="RefSeq" id="XP_002897178.1">
    <property type="nucleotide sequence ID" value="XM_002897132.1"/>
</dbReference>
<feature type="region of interest" description="Disordered" evidence="1">
    <location>
        <begin position="1"/>
        <end position="150"/>
    </location>
</feature>
<dbReference type="KEGG" id="pif:PITG_05216"/>
<organism evidence="3 4">
    <name type="scientific">Phytophthora infestans (strain T30-4)</name>
    <name type="common">Potato late blight agent</name>
    <dbReference type="NCBI Taxonomy" id="403677"/>
    <lineage>
        <taxon>Eukaryota</taxon>
        <taxon>Sar</taxon>
        <taxon>Stramenopiles</taxon>
        <taxon>Oomycota</taxon>
        <taxon>Peronosporomycetes</taxon>
        <taxon>Peronosporales</taxon>
        <taxon>Peronosporaceae</taxon>
        <taxon>Phytophthora</taxon>
    </lineage>
</organism>
<dbReference type="EMBL" id="DS028164">
    <property type="protein sequence ID" value="EEY65315.1"/>
    <property type="molecule type" value="Genomic_DNA"/>
</dbReference>
<dbReference type="InParanoid" id="D0N3T8"/>
<feature type="compositionally biased region" description="Low complexity" evidence="1">
    <location>
        <begin position="72"/>
        <end position="82"/>
    </location>
</feature>
<feature type="compositionally biased region" description="Low complexity" evidence="1">
    <location>
        <begin position="35"/>
        <end position="64"/>
    </location>
</feature>
<reference evidence="3" key="1">
    <citation type="submission" date="2006-10" db="EMBL/GenBank/DDBJ databases">
        <title>Annotation of Phytophthora infestans T30-4.</title>
        <authorList>
            <consortium name="The Broad Institute Genome Sequencing Platform"/>
            <person name="Nusbaum C."/>
            <person name="Haas B."/>
            <person name="Kamoun S."/>
            <person name="Fry W."/>
            <person name="Judelson H."/>
            <person name="Ristaino J."/>
            <person name="Govers F."/>
            <person name="Whisson S."/>
            <person name="Birch P."/>
            <person name="Birren B."/>
            <person name="Lander E."/>
            <person name="Galagan J."/>
            <person name="Zody M."/>
            <person name="Devon K."/>
            <person name="O'Neil K."/>
            <person name="Zembek L."/>
            <person name="Anderson S."/>
            <person name="Jaffe D."/>
            <person name="Butler J."/>
            <person name="Alvarez P."/>
            <person name="Gnerre S."/>
            <person name="Grabherr M."/>
            <person name="Mauceli E."/>
            <person name="Brockman W."/>
            <person name="Young S."/>
            <person name="LaButti K."/>
            <person name="Sykes S."/>
            <person name="DeCaprio D."/>
            <person name="Crawford M."/>
            <person name="Koehrsen M."/>
            <person name="Engels R."/>
            <person name="Montgomery P."/>
            <person name="Pearson M."/>
            <person name="Howarth C."/>
            <person name="Larson L."/>
            <person name="White J."/>
            <person name="O'Leary S."/>
            <person name="Kodira C."/>
            <person name="Zeng Q."/>
            <person name="Yandava C."/>
            <person name="Alvarado L."/>
        </authorList>
    </citation>
    <scope>NUCLEOTIDE SEQUENCE</scope>
    <source>
        <strain evidence="3">T30-4</strain>
    </source>
</reference>
<dbReference type="PRINTS" id="PR01217">
    <property type="entry name" value="PRICHEXTENSN"/>
</dbReference>
<dbReference type="EMBL" id="DS028124">
    <property type="protein sequence ID" value="EEY69042.1"/>
    <property type="molecule type" value="Genomic_DNA"/>
</dbReference>
<dbReference type="AlphaFoldDB" id="D0N3T8"/>
<keyword evidence="4" id="KW-1185">Reference proteome</keyword>
<evidence type="ECO:0000313" key="4">
    <source>
        <dbReference type="Proteomes" id="UP000006643"/>
    </source>
</evidence>
<reference evidence="4" key="2">
    <citation type="journal article" date="2009" name="Nature">
        <title>Genome sequence and analysis of the Irish potato famine pathogen Phytophthora infestans.</title>
        <authorList>
            <consortium name="The Broad Institute Genome Sequencing Platform"/>
            <person name="Haas B.J."/>
            <person name="Kamoun S."/>
            <person name="Zody M.C."/>
            <person name="Jiang R.H."/>
            <person name="Handsaker R.E."/>
            <person name="Cano L.M."/>
            <person name="Grabherr M."/>
            <person name="Kodira C.D."/>
            <person name="Raffaele S."/>
            <person name="Torto-Alalibo T."/>
            <person name="Bozkurt T.O."/>
            <person name="Ah-Fong A.M."/>
            <person name="Alvarado L."/>
            <person name="Anderson V.L."/>
            <person name="Armstrong M.R."/>
            <person name="Avrova A."/>
            <person name="Baxter L."/>
            <person name="Beynon J."/>
            <person name="Boevink P.C."/>
            <person name="Bollmann S.R."/>
            <person name="Bos J.I."/>
            <person name="Bulone V."/>
            <person name="Cai G."/>
            <person name="Cakir C."/>
            <person name="Carrington J.C."/>
            <person name="Chawner M."/>
            <person name="Conti L."/>
            <person name="Costanzo S."/>
            <person name="Ewan R."/>
            <person name="Fahlgren N."/>
            <person name="Fischbach M.A."/>
            <person name="Fugelstad J."/>
            <person name="Gilroy E.M."/>
            <person name="Gnerre S."/>
            <person name="Green P.J."/>
            <person name="Grenville-Briggs L.J."/>
            <person name="Griffith J."/>
            <person name="Grunwald N.J."/>
            <person name="Horn K."/>
            <person name="Horner N.R."/>
            <person name="Hu C.H."/>
            <person name="Huitema E."/>
            <person name="Jeong D.H."/>
            <person name="Jones A.M."/>
            <person name="Jones J.D."/>
            <person name="Jones R.W."/>
            <person name="Karlsson E.K."/>
            <person name="Kunjeti S.G."/>
            <person name="Lamour K."/>
            <person name="Liu Z."/>
            <person name="Ma L."/>
            <person name="Maclean D."/>
            <person name="Chibucos M.C."/>
            <person name="McDonald H."/>
            <person name="McWalters J."/>
            <person name="Meijer H.J."/>
            <person name="Morgan W."/>
            <person name="Morris P.F."/>
            <person name="Munro C.A."/>
            <person name="O'Neill K."/>
            <person name="Ospina-Giraldo M."/>
            <person name="Pinzon A."/>
            <person name="Pritchard L."/>
            <person name="Ramsahoye B."/>
            <person name="Ren Q."/>
            <person name="Restrepo S."/>
            <person name="Roy S."/>
            <person name="Sadanandom A."/>
            <person name="Savidor A."/>
            <person name="Schornack S."/>
            <person name="Schwartz D.C."/>
            <person name="Schumann U.D."/>
            <person name="Schwessinger B."/>
            <person name="Seyer L."/>
            <person name="Sharpe T."/>
            <person name="Silvar C."/>
            <person name="Song J."/>
            <person name="Studholme D.J."/>
            <person name="Sykes S."/>
            <person name="Thines M."/>
            <person name="van de Vondervoort P.J."/>
            <person name="Phuntumart V."/>
            <person name="Wawra S."/>
            <person name="Weide R."/>
            <person name="Win J."/>
            <person name="Young C."/>
            <person name="Zhou S."/>
            <person name="Fry W."/>
            <person name="Meyers B.C."/>
            <person name="van West P."/>
            <person name="Ristaino J."/>
            <person name="Govers F."/>
            <person name="Birch P.R."/>
            <person name="Whisson S.C."/>
            <person name="Judelson H.S."/>
            <person name="Nusbaum C."/>
        </authorList>
    </citation>
    <scope>NUCLEOTIDE SEQUENCE [LARGE SCALE GENOMIC DNA]</scope>
    <source>
        <strain evidence="4">T30-4</strain>
    </source>
</reference>
<feature type="compositionally biased region" description="Pro residues" evidence="1">
    <location>
        <begin position="83"/>
        <end position="96"/>
    </location>
</feature>
<dbReference type="HOGENOM" id="CLU_1819611_0_0_1"/>
<dbReference type="VEuPathDB" id="FungiDB:PITG_05216"/>
<dbReference type="VEuPathDB" id="FungiDB:PITG_16955"/>
<dbReference type="GeneID" id="9469141"/>
<evidence type="ECO:0000256" key="1">
    <source>
        <dbReference type="SAM" id="MobiDB-lite"/>
    </source>
</evidence>
<name>D0N3T8_PHYIT</name>
<sequence length="167" mass="17344">MLPAESVLSEPVAAPDEIQTPPDPTPAGLDTRTTPLLLEPSPLPNASDAPLPDALAPPDIVSSPPVAPAPPATASEPPTSSELPPPNTRTDPPAPAASPLDTITDPLNCASNAPEPIATEPDEPASTDSLLNVTEPLSVVTPRHPPQTPQSLLRARKHHLTHRLIQH</sequence>
<dbReference type="Proteomes" id="UP000006643">
    <property type="component" value="Unassembled WGS sequence"/>
</dbReference>
<gene>
    <name evidence="3" type="ORF">PITG_05216</name>
    <name evidence="2" type="ORF">PITG_16955</name>
</gene>
<dbReference type="RefSeq" id="XP_002998896.1">
    <property type="nucleotide sequence ID" value="XM_002998850.1"/>
</dbReference>
<evidence type="ECO:0000313" key="3">
    <source>
        <dbReference type="EMBL" id="EEY69042.1"/>
    </source>
</evidence>
<protein>
    <submittedName>
        <fullName evidence="3">Uncharacterized protein</fullName>
    </submittedName>
</protein>
<accession>D0N3T8</accession>
<dbReference type="KEGG" id="pif:PITG_16955"/>
<dbReference type="GeneID" id="9466056"/>